<dbReference type="AlphaFoldDB" id="A0A0A9BYD1"/>
<evidence type="ECO:0000313" key="1">
    <source>
        <dbReference type="EMBL" id="JAD67223.1"/>
    </source>
</evidence>
<dbReference type="EMBL" id="GBRH01230672">
    <property type="protein sequence ID" value="JAD67223.1"/>
    <property type="molecule type" value="Transcribed_RNA"/>
</dbReference>
<name>A0A0A9BYD1_ARUDO</name>
<reference evidence="1" key="1">
    <citation type="submission" date="2014-09" db="EMBL/GenBank/DDBJ databases">
        <authorList>
            <person name="Magalhaes I.L.F."/>
            <person name="Oliveira U."/>
            <person name="Santos F.R."/>
            <person name="Vidigal T.H.D.A."/>
            <person name="Brescovit A.D."/>
            <person name="Santos A.J."/>
        </authorList>
    </citation>
    <scope>NUCLEOTIDE SEQUENCE</scope>
    <source>
        <tissue evidence="1">Shoot tissue taken approximately 20 cm above the soil surface</tissue>
    </source>
</reference>
<reference evidence="1" key="2">
    <citation type="journal article" date="2015" name="Data Brief">
        <title>Shoot transcriptome of the giant reed, Arundo donax.</title>
        <authorList>
            <person name="Barrero R.A."/>
            <person name="Guerrero F.D."/>
            <person name="Moolhuijzen P."/>
            <person name="Goolsby J.A."/>
            <person name="Tidwell J."/>
            <person name="Bellgard S.E."/>
            <person name="Bellgard M.I."/>
        </authorList>
    </citation>
    <scope>NUCLEOTIDE SEQUENCE</scope>
    <source>
        <tissue evidence="1">Shoot tissue taken approximately 20 cm above the soil surface</tissue>
    </source>
</reference>
<protein>
    <submittedName>
        <fullName evidence="1">Uncharacterized protein</fullName>
    </submittedName>
</protein>
<organism evidence="1">
    <name type="scientific">Arundo donax</name>
    <name type="common">Giant reed</name>
    <name type="synonym">Donax arundinaceus</name>
    <dbReference type="NCBI Taxonomy" id="35708"/>
    <lineage>
        <taxon>Eukaryota</taxon>
        <taxon>Viridiplantae</taxon>
        <taxon>Streptophyta</taxon>
        <taxon>Embryophyta</taxon>
        <taxon>Tracheophyta</taxon>
        <taxon>Spermatophyta</taxon>
        <taxon>Magnoliopsida</taxon>
        <taxon>Liliopsida</taxon>
        <taxon>Poales</taxon>
        <taxon>Poaceae</taxon>
        <taxon>PACMAD clade</taxon>
        <taxon>Arundinoideae</taxon>
        <taxon>Arundineae</taxon>
        <taxon>Arundo</taxon>
    </lineage>
</organism>
<proteinExistence type="predicted"/>
<accession>A0A0A9BYD1</accession>
<sequence length="68" mass="7286">MTKGPPSACSKLIILSFSSILPTVTSLAVENVSRFLTTSSLSVLVSSLKLKLFRSTIPCILSLILFTL</sequence>